<organism evidence="3 4">
    <name type="scientific">Microbacterium hominis</name>
    <dbReference type="NCBI Taxonomy" id="162426"/>
    <lineage>
        <taxon>Bacteria</taxon>
        <taxon>Bacillati</taxon>
        <taxon>Actinomycetota</taxon>
        <taxon>Actinomycetes</taxon>
        <taxon>Micrococcales</taxon>
        <taxon>Microbacteriaceae</taxon>
        <taxon>Microbacterium</taxon>
    </lineage>
</organism>
<dbReference type="RefSeq" id="WP_101305922.1">
    <property type="nucleotide sequence ID" value="NZ_CP025299.1"/>
</dbReference>
<proteinExistence type="predicted"/>
<keyword evidence="2" id="KW-0472">Membrane</keyword>
<keyword evidence="2" id="KW-1133">Transmembrane helix</keyword>
<feature type="region of interest" description="Disordered" evidence="1">
    <location>
        <begin position="222"/>
        <end position="244"/>
    </location>
</feature>
<dbReference type="KEGG" id="mhos:CXR34_06210"/>
<evidence type="ECO:0000256" key="2">
    <source>
        <dbReference type="SAM" id="Phobius"/>
    </source>
</evidence>
<feature type="transmembrane region" description="Helical" evidence="2">
    <location>
        <begin position="78"/>
        <end position="95"/>
    </location>
</feature>
<evidence type="ECO:0008006" key="5">
    <source>
        <dbReference type="Google" id="ProtNLM"/>
    </source>
</evidence>
<evidence type="ECO:0000256" key="1">
    <source>
        <dbReference type="SAM" id="MobiDB-lite"/>
    </source>
</evidence>
<evidence type="ECO:0000313" key="4">
    <source>
        <dbReference type="Proteomes" id="UP000233276"/>
    </source>
</evidence>
<reference evidence="3 4" key="1">
    <citation type="submission" date="2017-12" db="EMBL/GenBank/DDBJ databases">
        <title>Isolation and characterization of estrogens degradatiion strain Microbacterium hominis SJTG1.</title>
        <authorList>
            <person name="Xiong W."/>
            <person name="Yin C."/>
            <person name="Zheng D."/>
            <person name="Liang R."/>
        </authorList>
    </citation>
    <scope>NUCLEOTIDE SEQUENCE [LARGE SCALE GENOMIC DNA]</scope>
    <source>
        <strain evidence="3 4">SJTG1</strain>
    </source>
</reference>
<dbReference type="EMBL" id="CP025299">
    <property type="protein sequence ID" value="AUG29102.1"/>
    <property type="molecule type" value="Genomic_DNA"/>
</dbReference>
<accession>A0A2K9D889</accession>
<gene>
    <name evidence="3" type="ORF">CXR34_06210</name>
</gene>
<dbReference type="AlphaFoldDB" id="A0A2K9D889"/>
<protein>
    <recommendedName>
        <fullName evidence="5">Signal transduction histidine kinase</fullName>
    </recommendedName>
</protein>
<evidence type="ECO:0000313" key="3">
    <source>
        <dbReference type="EMBL" id="AUG29102.1"/>
    </source>
</evidence>
<dbReference type="Proteomes" id="UP000233276">
    <property type="component" value="Chromosome"/>
</dbReference>
<feature type="transmembrane region" description="Helical" evidence="2">
    <location>
        <begin position="303"/>
        <end position="325"/>
    </location>
</feature>
<keyword evidence="2" id="KW-0812">Transmembrane</keyword>
<sequence>MRRLLLAVRAAASGGRFLSVWSLVLTAPLSLTIMAPVGAGVDVGAVAPATALTTAGFVLALGLLAALERRLPRRRVRAVSIVVGIVVCAALRPIVQDAWASALGLPAPAAAQLPFRIATNVVVWPVVLAVVAVLENALRTLRRTNALLREVAHELADAGARAAHADRVARREVEAAASALTVAVERLGMHDGTDPVRELGAVGFRAWSHRLQHLADEPLAPGDAVTAPAPVGPPGRGGRRRLPPFRLPPRGAVTVVYIACTLPYALRTSTPSELAVGLLAVALAGAIVDGVSRRRALARSAHAAAATYLGTAAGAGVLLSLLALADGHHGVVAVLPAVDYLAFSLAGGLCAGALHALRREQRRLSGAVAHAQRATREGARPVREGLRRTAELLHREGQGACVQFVLVHPAATPDEIALLQHRLGDLLHRMPSTYAAGDGGADAAALAALTETWGRVIDLDASVSPAAATALDRDPWAARDAYDVVAEGLLNAVKHSGQKRARVLLDVAPTGAGPRLRVEVRSFGTAPTGAQLRPASHVRDLGARLRAEAGGAVLEAALPLAPAPPVVSAEHRGEAPTPGS</sequence>
<feature type="transmembrane region" description="Helical" evidence="2">
    <location>
        <begin position="337"/>
        <end position="357"/>
    </location>
</feature>
<feature type="transmembrane region" description="Helical" evidence="2">
    <location>
        <begin position="115"/>
        <end position="134"/>
    </location>
</feature>
<feature type="transmembrane region" description="Helical" evidence="2">
    <location>
        <begin position="45"/>
        <end position="66"/>
    </location>
</feature>
<name>A0A2K9D889_9MICO</name>